<evidence type="ECO:0000256" key="1">
    <source>
        <dbReference type="SAM" id="MobiDB-lite"/>
    </source>
</evidence>
<protein>
    <submittedName>
        <fullName evidence="2">Uncharacterized protein</fullName>
    </submittedName>
</protein>
<feature type="compositionally biased region" description="Low complexity" evidence="1">
    <location>
        <begin position="248"/>
        <end position="260"/>
    </location>
</feature>
<keyword evidence="3" id="KW-1185">Reference proteome</keyword>
<feature type="compositionally biased region" description="Polar residues" evidence="1">
    <location>
        <begin position="120"/>
        <end position="135"/>
    </location>
</feature>
<gene>
    <name evidence="2" type="ORF">EV702DRAFT_1099640</name>
</gene>
<dbReference type="OrthoDB" id="3219024at2759"/>
<proteinExistence type="predicted"/>
<accession>A0A9P7D2B7</accession>
<organism evidence="2 3">
    <name type="scientific">Suillus placidus</name>
    <dbReference type="NCBI Taxonomy" id="48579"/>
    <lineage>
        <taxon>Eukaryota</taxon>
        <taxon>Fungi</taxon>
        <taxon>Dikarya</taxon>
        <taxon>Basidiomycota</taxon>
        <taxon>Agaricomycotina</taxon>
        <taxon>Agaricomycetes</taxon>
        <taxon>Agaricomycetidae</taxon>
        <taxon>Boletales</taxon>
        <taxon>Suillineae</taxon>
        <taxon>Suillaceae</taxon>
        <taxon>Suillus</taxon>
    </lineage>
</organism>
<feature type="compositionally biased region" description="Basic and acidic residues" evidence="1">
    <location>
        <begin position="221"/>
        <end position="231"/>
    </location>
</feature>
<sequence>MPPKAHRAGATGLPRTHSRSSSGGSSKAALNLHFTQKDPAPAKQADRAKKNGFVHDSHSRNTSPYPPRVNSSTRLASREQLPVQAQRHVPPSNQRQTTGKPKAGFTIASQSADEDDEWVSSESGAATPSSVSNDSGRSRTPVETHKHSLPVAPPIDELIHRPETPRAQPPSMSRVPTIRPPEAPARASSAMAVSAARASLAPALASSRYQVKQSILPQHPSPERRIMETRSENTSPINRSRPHKRQSVTRPPSTHSTTSRNDAPLRPHPLIRGQSYGNAAPVTPRMVPLAPLTITSEAAPAHISTTQTYDTGDEICTSPSSIKTTYAPPLNRRTSISSARSVVTLPTQAHIQPLHFKAVHDRTRTLSSMSTTSSSSVQALSSLAQLPTTRPPTPQYTSHFPAASLYTNLETVHPLLPPPYLSAHVSILAHRSPLRESYDRVIAAKEQQRRGGSA</sequence>
<reference evidence="2" key="1">
    <citation type="journal article" date="2020" name="New Phytol.">
        <title>Comparative genomics reveals dynamic genome evolution in host specialist ectomycorrhizal fungi.</title>
        <authorList>
            <person name="Lofgren L.A."/>
            <person name="Nguyen N.H."/>
            <person name="Vilgalys R."/>
            <person name="Ruytinx J."/>
            <person name="Liao H.L."/>
            <person name="Branco S."/>
            <person name="Kuo A."/>
            <person name="LaButti K."/>
            <person name="Lipzen A."/>
            <person name="Andreopoulos W."/>
            <person name="Pangilinan J."/>
            <person name="Riley R."/>
            <person name="Hundley H."/>
            <person name="Na H."/>
            <person name="Barry K."/>
            <person name="Grigoriev I.V."/>
            <person name="Stajich J.E."/>
            <person name="Kennedy P.G."/>
        </authorList>
    </citation>
    <scope>NUCLEOTIDE SEQUENCE</scope>
    <source>
        <strain evidence="2">DOB743</strain>
    </source>
</reference>
<comment type="caution">
    <text evidence="2">The sequence shown here is derived from an EMBL/GenBank/DDBJ whole genome shotgun (WGS) entry which is preliminary data.</text>
</comment>
<dbReference type="AlphaFoldDB" id="A0A9P7D2B7"/>
<feature type="compositionally biased region" description="Basic and acidic residues" evidence="1">
    <location>
        <begin position="44"/>
        <end position="59"/>
    </location>
</feature>
<feature type="region of interest" description="Disordered" evidence="1">
    <location>
        <begin position="205"/>
        <end position="279"/>
    </location>
</feature>
<dbReference type="Proteomes" id="UP000714275">
    <property type="component" value="Unassembled WGS sequence"/>
</dbReference>
<evidence type="ECO:0000313" key="3">
    <source>
        <dbReference type="Proteomes" id="UP000714275"/>
    </source>
</evidence>
<dbReference type="EMBL" id="JABBWD010000019">
    <property type="protein sequence ID" value="KAG1777645.1"/>
    <property type="molecule type" value="Genomic_DNA"/>
</dbReference>
<name>A0A9P7D2B7_9AGAM</name>
<feature type="region of interest" description="Disordered" evidence="1">
    <location>
        <begin position="1"/>
        <end position="184"/>
    </location>
</feature>
<feature type="compositionally biased region" description="Basic and acidic residues" evidence="1">
    <location>
        <begin position="136"/>
        <end position="146"/>
    </location>
</feature>
<evidence type="ECO:0000313" key="2">
    <source>
        <dbReference type="EMBL" id="KAG1777645.1"/>
    </source>
</evidence>